<evidence type="ECO:0000313" key="2">
    <source>
        <dbReference type="EMBL" id="VFK71556.1"/>
    </source>
</evidence>
<dbReference type="InterPro" id="IPR025427">
    <property type="entry name" value="DUF4160"/>
</dbReference>
<gene>
    <name evidence="1" type="ORF">BECKUNK1418G_GA0071005_106918</name>
    <name evidence="2" type="ORF">BECKUNK1418H_GA0071006_107118</name>
</gene>
<organism evidence="1">
    <name type="scientific">Candidatus Kentrum sp. UNK</name>
    <dbReference type="NCBI Taxonomy" id="2126344"/>
    <lineage>
        <taxon>Bacteria</taxon>
        <taxon>Pseudomonadati</taxon>
        <taxon>Pseudomonadota</taxon>
        <taxon>Gammaproteobacteria</taxon>
        <taxon>Candidatus Kentrum</taxon>
    </lineage>
</organism>
<protein>
    <recommendedName>
        <fullName evidence="3">DUF4160 domain-containing protein</fullName>
    </recommendedName>
</protein>
<sequence length="104" mass="11615">MFYGILISIYFYDDGKHNLPHIHAEYGEHEASIAIDDGAVLRGCLKNAQPTAAGNFQTPSVSGNLPRSKLKLVQAWIEIHREDLLANWKLAVAGEPVFRIESLR</sequence>
<accession>A0A451AIC8</accession>
<evidence type="ECO:0000313" key="1">
    <source>
        <dbReference type="EMBL" id="VFK65754.1"/>
    </source>
</evidence>
<reference evidence="1" key="1">
    <citation type="submission" date="2019-02" db="EMBL/GenBank/DDBJ databases">
        <authorList>
            <person name="Gruber-Vodicka R. H."/>
            <person name="Seah K. B. B."/>
        </authorList>
    </citation>
    <scope>NUCLEOTIDE SEQUENCE</scope>
    <source>
        <strain evidence="2">BECK_BY19</strain>
        <strain evidence="1">BECK_BY8</strain>
    </source>
</reference>
<proteinExistence type="predicted"/>
<evidence type="ECO:0008006" key="3">
    <source>
        <dbReference type="Google" id="ProtNLM"/>
    </source>
</evidence>
<dbReference type="Pfam" id="PF13711">
    <property type="entry name" value="DUF4160"/>
    <property type="match status" value="2"/>
</dbReference>
<name>A0A451AIC8_9GAMM</name>
<dbReference type="AlphaFoldDB" id="A0A451AIC8"/>
<dbReference type="EMBL" id="CAADFZ010000069">
    <property type="protein sequence ID" value="VFK65754.1"/>
    <property type="molecule type" value="Genomic_DNA"/>
</dbReference>
<dbReference type="EMBL" id="CAADGD010000071">
    <property type="protein sequence ID" value="VFK71556.1"/>
    <property type="molecule type" value="Genomic_DNA"/>
</dbReference>